<organism evidence="1 2">
    <name type="scientific">Pseudomonas putida</name>
    <name type="common">Arthrobacter siderocapsulatus</name>
    <dbReference type="NCBI Taxonomy" id="303"/>
    <lineage>
        <taxon>Bacteria</taxon>
        <taxon>Pseudomonadati</taxon>
        <taxon>Pseudomonadota</taxon>
        <taxon>Gammaproteobacteria</taxon>
        <taxon>Pseudomonadales</taxon>
        <taxon>Pseudomonadaceae</taxon>
        <taxon>Pseudomonas</taxon>
    </lineage>
</organism>
<comment type="caution">
    <text evidence="1">The sequence shown here is derived from an EMBL/GenBank/DDBJ whole genome shotgun (WGS) entry which is preliminary data.</text>
</comment>
<dbReference type="AlphaFoldDB" id="A0A8I1EBG1"/>
<dbReference type="Proteomes" id="UP000637061">
    <property type="component" value="Unassembled WGS sequence"/>
</dbReference>
<proteinExistence type="predicted"/>
<evidence type="ECO:0000313" key="1">
    <source>
        <dbReference type="EMBL" id="MBI6882710.1"/>
    </source>
</evidence>
<name>A0A8I1EBG1_PSEPU</name>
<reference evidence="1" key="1">
    <citation type="submission" date="2020-12" db="EMBL/GenBank/DDBJ databases">
        <title>Enhanced detection system for hospital associated transmission using whole genome sequencing surveillance.</title>
        <authorList>
            <person name="Harrison L.H."/>
            <person name="Van Tyne D."/>
            <person name="Marsh J.W."/>
            <person name="Griffith M.P."/>
            <person name="Snyder D.J."/>
            <person name="Cooper V.S."/>
            <person name="Mustapha M."/>
        </authorList>
    </citation>
    <scope>NUCLEOTIDE SEQUENCE</scope>
    <source>
        <strain evidence="1">PSB00042</strain>
    </source>
</reference>
<gene>
    <name evidence="1" type="ORF">JEU22_02195</name>
</gene>
<accession>A0A8I1EBG1</accession>
<sequence>MTITSSDIKHVTLNNAAQFLERYPQNIILPAREHFLALEVGDCLKVGVGEGPGSEAFWVEIVSIGLPLMVGQIVNHLKFTEVHGLAALDLILVDPENVIAIHID</sequence>
<dbReference type="RefSeq" id="WP_198746318.1">
    <property type="nucleotide sequence ID" value="NZ_JAEHTE010000001.1"/>
</dbReference>
<evidence type="ECO:0000313" key="2">
    <source>
        <dbReference type="Proteomes" id="UP000637061"/>
    </source>
</evidence>
<protein>
    <submittedName>
        <fullName evidence="1">Uncharacterized protein</fullName>
    </submittedName>
</protein>
<dbReference type="EMBL" id="JAEHTE010000001">
    <property type="protein sequence ID" value="MBI6882710.1"/>
    <property type="molecule type" value="Genomic_DNA"/>
</dbReference>